<sequence>MDKSREQVVESCKFLIKDDMVILTHSRSRNVLATMIKAAQQGKHFKVYVTEAQPLCEGKRMFSDLRKYNIPCTLILDSAISYIIEKIDAVLLGAEGVCENGGIINRIGTCNVATIANLKNKPVYVLVESFKFIRLIPLNNSSIPKEYLVSANF</sequence>
<dbReference type="GO" id="GO:0003743">
    <property type="term" value="F:translation initiation factor activity"/>
    <property type="evidence" value="ECO:0007669"/>
    <property type="project" value="UniProtKB-KW"/>
</dbReference>
<organism evidence="5 6">
    <name type="scientific">Armadillidium nasatum</name>
    <dbReference type="NCBI Taxonomy" id="96803"/>
    <lineage>
        <taxon>Eukaryota</taxon>
        <taxon>Metazoa</taxon>
        <taxon>Ecdysozoa</taxon>
        <taxon>Arthropoda</taxon>
        <taxon>Crustacea</taxon>
        <taxon>Multicrustacea</taxon>
        <taxon>Malacostraca</taxon>
        <taxon>Eumalacostraca</taxon>
        <taxon>Peracarida</taxon>
        <taxon>Isopoda</taxon>
        <taxon>Oniscidea</taxon>
        <taxon>Crinocheta</taxon>
        <taxon>Armadillidiidae</taxon>
        <taxon>Armadillidium</taxon>
    </lineage>
</organism>
<reference evidence="5 6" key="1">
    <citation type="journal article" date="2019" name="PLoS Biol.">
        <title>Sex chromosomes control vertical transmission of feminizing Wolbachia symbionts in an isopod.</title>
        <authorList>
            <person name="Becking T."/>
            <person name="Chebbi M.A."/>
            <person name="Giraud I."/>
            <person name="Moumen B."/>
            <person name="Laverre T."/>
            <person name="Caubet Y."/>
            <person name="Peccoud J."/>
            <person name="Gilbert C."/>
            <person name="Cordaux R."/>
        </authorList>
    </citation>
    <scope>NUCLEOTIDE SEQUENCE [LARGE SCALE GENOMIC DNA]</scope>
    <source>
        <strain evidence="5">ANa2</strain>
        <tissue evidence="5">Whole body excluding digestive tract and cuticle</tissue>
    </source>
</reference>
<evidence type="ECO:0000313" key="6">
    <source>
        <dbReference type="Proteomes" id="UP000326759"/>
    </source>
</evidence>
<keyword evidence="6" id="KW-1185">Reference proteome</keyword>
<dbReference type="OrthoDB" id="10249309at2759"/>
<evidence type="ECO:0000256" key="4">
    <source>
        <dbReference type="RuleBase" id="RU003814"/>
    </source>
</evidence>
<dbReference type="PANTHER" id="PTHR45860">
    <property type="entry name" value="TRANSLATION INITIATION FACTOR EIF-2B SUBUNIT ALPHA"/>
    <property type="match status" value="1"/>
</dbReference>
<name>A0A5N5TG33_9CRUS</name>
<evidence type="ECO:0000256" key="3">
    <source>
        <dbReference type="ARBA" id="ARBA00022917"/>
    </source>
</evidence>
<dbReference type="InterPro" id="IPR037171">
    <property type="entry name" value="NagB/RpiA_transferase-like"/>
</dbReference>
<gene>
    <name evidence="5" type="primary">EIF2B1</name>
    <name evidence="5" type="ORF">Anas_04427</name>
</gene>
<dbReference type="Pfam" id="PF01008">
    <property type="entry name" value="IF-2B"/>
    <property type="match status" value="1"/>
</dbReference>
<protein>
    <submittedName>
        <fullName evidence="5">Translation initiation factor eIF-2B subunit alpha</fullName>
    </submittedName>
</protein>
<evidence type="ECO:0000256" key="2">
    <source>
        <dbReference type="ARBA" id="ARBA00022540"/>
    </source>
</evidence>
<comment type="caution">
    <text evidence="5">The sequence shown here is derived from an EMBL/GenBank/DDBJ whole genome shotgun (WGS) entry which is preliminary data.</text>
</comment>
<dbReference type="InterPro" id="IPR000649">
    <property type="entry name" value="IF-2B-related"/>
</dbReference>
<dbReference type="GO" id="GO:0005851">
    <property type="term" value="C:eukaryotic translation initiation factor 2B complex"/>
    <property type="evidence" value="ECO:0007669"/>
    <property type="project" value="TreeGrafter"/>
</dbReference>
<dbReference type="GO" id="GO:0005085">
    <property type="term" value="F:guanyl-nucleotide exchange factor activity"/>
    <property type="evidence" value="ECO:0007669"/>
    <property type="project" value="TreeGrafter"/>
</dbReference>
<accession>A0A5N5TG33</accession>
<proteinExistence type="inferred from homology"/>
<dbReference type="SUPFAM" id="SSF100950">
    <property type="entry name" value="NagB/RpiA/CoA transferase-like"/>
    <property type="match status" value="1"/>
</dbReference>
<dbReference type="Gene3D" id="3.40.50.10470">
    <property type="entry name" value="Translation initiation factor eif-2b, domain 2"/>
    <property type="match status" value="1"/>
</dbReference>
<dbReference type="InterPro" id="IPR051501">
    <property type="entry name" value="eIF2B_alpha/beta/delta"/>
</dbReference>
<keyword evidence="2 5" id="KW-0396">Initiation factor</keyword>
<dbReference type="AlphaFoldDB" id="A0A5N5TG33"/>
<dbReference type="Proteomes" id="UP000326759">
    <property type="component" value="Unassembled WGS sequence"/>
</dbReference>
<dbReference type="EMBL" id="SEYY01001169">
    <property type="protein sequence ID" value="KAB7505634.1"/>
    <property type="molecule type" value="Genomic_DNA"/>
</dbReference>
<comment type="similarity">
    <text evidence="1 4">Belongs to the eIF-2B alpha/beta/delta subunits family.</text>
</comment>
<dbReference type="InterPro" id="IPR042529">
    <property type="entry name" value="IF_2B-like_C"/>
</dbReference>
<dbReference type="PANTHER" id="PTHR45860:SF1">
    <property type="entry name" value="TRANSLATION INITIATION FACTOR EIF-2B SUBUNIT ALPHA"/>
    <property type="match status" value="1"/>
</dbReference>
<keyword evidence="3" id="KW-0648">Protein biosynthesis</keyword>
<evidence type="ECO:0000313" key="5">
    <source>
        <dbReference type="EMBL" id="KAB7505634.1"/>
    </source>
</evidence>
<evidence type="ECO:0000256" key="1">
    <source>
        <dbReference type="ARBA" id="ARBA00007251"/>
    </source>
</evidence>